<dbReference type="InterPro" id="IPR003010">
    <property type="entry name" value="C-N_Hydrolase"/>
</dbReference>
<dbReference type="InterPro" id="IPR052737">
    <property type="entry name" value="Omega-amidase_YafV"/>
</dbReference>
<dbReference type="GO" id="GO:0106008">
    <property type="term" value="F:2-oxoglutaramate amidase activity"/>
    <property type="evidence" value="ECO:0007669"/>
    <property type="project" value="TreeGrafter"/>
</dbReference>
<dbReference type="OrthoDB" id="9811121at2"/>
<feature type="domain" description="CN hydrolase" evidence="6">
    <location>
        <begin position="1"/>
        <end position="233"/>
    </location>
</feature>
<sequence>MKIAMLQSPLAWEDIEQNKKHFLQQLNTIEEGTDLVVLPEMFVSGFTMKPERVYITMQDNFIAELQSSCREHLFALIASIVIKEGEYYYNRLFFISDKGEISTYDKRHLFSLAGEEKVYKAGKERLIVEYRGWKICPLVCYDLRFPVFSRNNDEAYDLLIYVASWPDQRIYAWDSLLKARAIENMSYLVAVNRCGVDENDNIYTGHSQAIDMLGKYLVEPIEGEHITYTVLDKAKQDKIRKSFGVLRDADTFTID</sequence>
<protein>
    <recommendedName>
        <fullName evidence="5">Omega-amidase YafV</fullName>
        <ecNumber evidence="3">3.5.1.3</ecNumber>
    </recommendedName>
</protein>
<evidence type="ECO:0000256" key="2">
    <source>
        <dbReference type="ARBA" id="ARBA00022801"/>
    </source>
</evidence>
<evidence type="ECO:0000256" key="3">
    <source>
        <dbReference type="ARBA" id="ARBA00039118"/>
    </source>
</evidence>
<dbReference type="EMBL" id="LQNU01000041">
    <property type="protein sequence ID" value="KZE82957.1"/>
    <property type="molecule type" value="Genomic_DNA"/>
</dbReference>
<keyword evidence="2 7" id="KW-0378">Hydrolase</keyword>
<dbReference type="Proteomes" id="UP000076630">
    <property type="component" value="Unassembled WGS sequence"/>
</dbReference>
<dbReference type="FunFam" id="3.60.110.10:FF:000004">
    <property type="entry name" value="Carbon-nitrogen hydrolase"/>
    <property type="match status" value="1"/>
</dbReference>
<reference evidence="7 8" key="1">
    <citation type="submission" date="2016-01" db="EMBL/GenBank/DDBJ databases">
        <title>Whole genome sequencing of Myroides marinus L41.</title>
        <authorList>
            <person name="Hong K.W."/>
        </authorList>
    </citation>
    <scope>NUCLEOTIDE SEQUENCE [LARGE SCALE GENOMIC DNA]</scope>
    <source>
        <strain evidence="7 8">L41</strain>
    </source>
</reference>
<dbReference type="GO" id="GO:0050152">
    <property type="term" value="F:omega-amidase activity"/>
    <property type="evidence" value="ECO:0007669"/>
    <property type="project" value="UniProtKB-EC"/>
</dbReference>
<organism evidence="7 8">
    <name type="scientific">Myroides marinus</name>
    <dbReference type="NCBI Taxonomy" id="703342"/>
    <lineage>
        <taxon>Bacteria</taxon>
        <taxon>Pseudomonadati</taxon>
        <taxon>Bacteroidota</taxon>
        <taxon>Flavobacteriia</taxon>
        <taxon>Flavobacteriales</taxon>
        <taxon>Flavobacteriaceae</taxon>
        <taxon>Myroides</taxon>
    </lineage>
</organism>
<dbReference type="EC" id="3.5.1.3" evidence="3"/>
<dbReference type="PROSITE" id="PS50263">
    <property type="entry name" value="CN_HYDROLASE"/>
    <property type="match status" value="1"/>
</dbReference>
<dbReference type="InterPro" id="IPR036526">
    <property type="entry name" value="C-N_Hydrolase_sf"/>
</dbReference>
<evidence type="ECO:0000256" key="4">
    <source>
        <dbReference type="ARBA" id="ARBA00052904"/>
    </source>
</evidence>
<name>A0A164A433_9FLAO</name>
<comment type="catalytic activity">
    <reaction evidence="4">
        <text>a monoamide of a dicarboxylate + H2O = a dicarboxylate + NH4(+)</text>
        <dbReference type="Rhea" id="RHEA:11716"/>
        <dbReference type="ChEBI" id="CHEBI:15377"/>
        <dbReference type="ChEBI" id="CHEBI:28938"/>
        <dbReference type="ChEBI" id="CHEBI:28965"/>
        <dbReference type="ChEBI" id="CHEBI:77450"/>
        <dbReference type="EC" id="3.5.1.3"/>
    </reaction>
</comment>
<evidence type="ECO:0000256" key="1">
    <source>
        <dbReference type="ARBA" id="ARBA00010613"/>
    </source>
</evidence>
<dbReference type="AlphaFoldDB" id="A0A164A433"/>
<evidence type="ECO:0000313" key="8">
    <source>
        <dbReference type="Proteomes" id="UP000076630"/>
    </source>
</evidence>
<dbReference type="Gene3D" id="3.60.110.10">
    <property type="entry name" value="Carbon-nitrogen hydrolase"/>
    <property type="match status" value="1"/>
</dbReference>
<dbReference type="PANTHER" id="PTHR47799">
    <property type="entry name" value="OMEGA-AMIDASE YAFV"/>
    <property type="match status" value="1"/>
</dbReference>
<gene>
    <name evidence="7" type="ORF">AV926_05265</name>
</gene>
<keyword evidence="8" id="KW-1185">Reference proteome</keyword>
<evidence type="ECO:0000313" key="7">
    <source>
        <dbReference type="EMBL" id="KZE82957.1"/>
    </source>
</evidence>
<comment type="similarity">
    <text evidence="1">Belongs to the carbon-nitrogen hydrolase superfamily. NIT1/NIT2 family.</text>
</comment>
<dbReference type="Pfam" id="PF00795">
    <property type="entry name" value="CN_hydrolase"/>
    <property type="match status" value="1"/>
</dbReference>
<dbReference type="RefSeq" id="WP_038986992.1">
    <property type="nucleotide sequence ID" value="NZ_JWJO01000037.1"/>
</dbReference>
<evidence type="ECO:0000259" key="6">
    <source>
        <dbReference type="PROSITE" id="PS50263"/>
    </source>
</evidence>
<evidence type="ECO:0000256" key="5">
    <source>
        <dbReference type="ARBA" id="ARBA00072139"/>
    </source>
</evidence>
<dbReference type="PANTHER" id="PTHR47799:SF1">
    <property type="entry name" value="OMEGA-AMIDASE YAFV"/>
    <property type="match status" value="1"/>
</dbReference>
<dbReference type="SUPFAM" id="SSF56317">
    <property type="entry name" value="Carbon-nitrogen hydrolase"/>
    <property type="match status" value="1"/>
</dbReference>
<comment type="caution">
    <text evidence="7">The sequence shown here is derived from an EMBL/GenBank/DDBJ whole genome shotgun (WGS) entry which is preliminary data.</text>
</comment>
<proteinExistence type="inferred from homology"/>
<accession>A0A164A433</accession>